<keyword evidence="1" id="KW-0812">Transmembrane</keyword>
<accession>A0A2M9XEC4</accession>
<dbReference type="SUPFAM" id="SSF54184">
    <property type="entry name" value="Penicillin-binding protein 2x (pbp-2x), c-terminal domain"/>
    <property type="match status" value="1"/>
</dbReference>
<evidence type="ECO:0000313" key="3">
    <source>
        <dbReference type="EMBL" id="PJZ26046.1"/>
    </source>
</evidence>
<name>A0A2M9XEC4_9LEPT</name>
<keyword evidence="1" id="KW-0472">Membrane</keyword>
<protein>
    <submittedName>
        <fullName evidence="3">Penicillin-binding protein</fullName>
    </submittedName>
</protein>
<dbReference type="Pfam" id="PF03793">
    <property type="entry name" value="PASTA"/>
    <property type="match status" value="2"/>
</dbReference>
<dbReference type="CDD" id="cd06577">
    <property type="entry name" value="PASTA_pknB"/>
    <property type="match status" value="1"/>
</dbReference>
<feature type="domain" description="PASTA" evidence="2">
    <location>
        <begin position="40"/>
        <end position="107"/>
    </location>
</feature>
<dbReference type="Gene3D" id="3.30.10.20">
    <property type="match status" value="2"/>
</dbReference>
<dbReference type="AlphaFoldDB" id="A0A2M9XEC4"/>
<dbReference type="Proteomes" id="UP000232196">
    <property type="component" value="Unassembled WGS sequence"/>
</dbReference>
<gene>
    <name evidence="3" type="ORF">CH357_05965</name>
</gene>
<sequence length="334" mass="37540">MTKEELRSKYLPIGGYFFFIAFGLVVFFIAAFLVVFVRTKSSTMVVMPDVVGKPYNEVHNELMRLQLKVRLESKRYPDKTDGIIIYQSIRPGREVEAGSKVSLTVNIGLDRIDMPNLKGQSLVSAKNSMEKVLSGETYVSLTLGGITYVEVKEGEQPDTVVDQIPEAGKNITAGEKVFLLVTKPSTKKKEGEPQAGLEFKPGDSFAFAQRALVRAKISSKAEVVVTKFRPDNGKIESVQKVGNEYKFKVFYFEPEDRIESGYESFVYEAPENGTYSLIVKDQNDETKQMEISAPTTYQEGEKIQTVFYRTGDVTLVLLDEKGSKVKSKDYENEF</sequence>
<dbReference type="OrthoDB" id="339674at2"/>
<dbReference type="InterPro" id="IPR005543">
    <property type="entry name" value="PASTA_dom"/>
</dbReference>
<dbReference type="PROSITE" id="PS51178">
    <property type="entry name" value="PASTA"/>
    <property type="match status" value="2"/>
</dbReference>
<keyword evidence="4" id="KW-1185">Reference proteome</keyword>
<feature type="transmembrane region" description="Helical" evidence="1">
    <location>
        <begin position="16"/>
        <end position="37"/>
    </location>
</feature>
<organism evidence="3 4">
    <name type="scientific">Leptospira hartskeerlii</name>
    <dbReference type="NCBI Taxonomy" id="2023177"/>
    <lineage>
        <taxon>Bacteria</taxon>
        <taxon>Pseudomonadati</taxon>
        <taxon>Spirochaetota</taxon>
        <taxon>Spirochaetia</taxon>
        <taxon>Leptospirales</taxon>
        <taxon>Leptospiraceae</taxon>
        <taxon>Leptospira</taxon>
    </lineage>
</organism>
<evidence type="ECO:0000313" key="4">
    <source>
        <dbReference type="Proteomes" id="UP000232196"/>
    </source>
</evidence>
<dbReference type="EMBL" id="NPDN01000003">
    <property type="protein sequence ID" value="PJZ26046.1"/>
    <property type="molecule type" value="Genomic_DNA"/>
</dbReference>
<dbReference type="RefSeq" id="WP_100705845.1">
    <property type="nucleotide sequence ID" value="NZ_NPDL01000003.1"/>
</dbReference>
<keyword evidence="1" id="KW-1133">Transmembrane helix</keyword>
<feature type="domain" description="PASTA" evidence="2">
    <location>
        <begin position="108"/>
        <end position="183"/>
    </location>
</feature>
<dbReference type="SMART" id="SM00740">
    <property type="entry name" value="PASTA"/>
    <property type="match status" value="2"/>
</dbReference>
<reference evidence="3 4" key="1">
    <citation type="submission" date="2017-07" db="EMBL/GenBank/DDBJ databases">
        <title>Leptospira spp. isolated from tropical soils.</title>
        <authorList>
            <person name="Thibeaux R."/>
            <person name="Iraola G."/>
            <person name="Ferres I."/>
            <person name="Bierque E."/>
            <person name="Girault D."/>
            <person name="Soupe-Gilbert M.-E."/>
            <person name="Picardeau M."/>
            <person name="Goarant C."/>
        </authorList>
    </citation>
    <scope>NUCLEOTIDE SEQUENCE [LARGE SCALE GENOMIC DNA]</scope>
    <source>
        <strain evidence="3 4">MCA1-C-A1</strain>
    </source>
</reference>
<comment type="caution">
    <text evidence="3">The sequence shown here is derived from an EMBL/GenBank/DDBJ whole genome shotgun (WGS) entry which is preliminary data.</text>
</comment>
<proteinExistence type="predicted"/>
<evidence type="ECO:0000256" key="1">
    <source>
        <dbReference type="SAM" id="Phobius"/>
    </source>
</evidence>
<evidence type="ECO:0000259" key="2">
    <source>
        <dbReference type="PROSITE" id="PS51178"/>
    </source>
</evidence>